<keyword evidence="2" id="KW-1185">Reference proteome</keyword>
<gene>
    <name evidence="1" type="ORF">PRELSG_1247600</name>
</gene>
<evidence type="ECO:0000313" key="2">
    <source>
        <dbReference type="Proteomes" id="UP000220158"/>
    </source>
</evidence>
<reference evidence="1 2" key="1">
    <citation type="submission" date="2015-04" db="EMBL/GenBank/DDBJ databases">
        <authorList>
            <consortium name="Pathogen Informatics"/>
        </authorList>
    </citation>
    <scope>NUCLEOTIDE SEQUENCE [LARGE SCALE GENOMIC DNA]</scope>
    <source>
        <strain evidence="1 2">SGS1</strain>
    </source>
</reference>
<organism evidence="1 2">
    <name type="scientific">Plasmodium relictum</name>
    <dbReference type="NCBI Taxonomy" id="85471"/>
    <lineage>
        <taxon>Eukaryota</taxon>
        <taxon>Sar</taxon>
        <taxon>Alveolata</taxon>
        <taxon>Apicomplexa</taxon>
        <taxon>Aconoidasida</taxon>
        <taxon>Haemosporida</taxon>
        <taxon>Plasmodiidae</taxon>
        <taxon>Plasmodium</taxon>
        <taxon>Plasmodium (Haemamoeba)</taxon>
    </lineage>
</organism>
<dbReference type="EMBL" id="LN835307">
    <property type="protein sequence ID" value="CRH01589.1"/>
    <property type="molecule type" value="Genomic_DNA"/>
</dbReference>
<dbReference type="VEuPathDB" id="PlasmoDB:PRELSG_1247600"/>
<dbReference type="Pfam" id="PF15375">
    <property type="entry name" value="FSAF1"/>
    <property type="match status" value="1"/>
</dbReference>
<protein>
    <submittedName>
        <fullName evidence="1">Uncharacterized protein</fullName>
    </submittedName>
</protein>
<name>A0A1J1H9H0_PLARL</name>
<dbReference type="RefSeq" id="XP_028534588.1">
    <property type="nucleotide sequence ID" value="XM_028678283.1"/>
</dbReference>
<dbReference type="OrthoDB" id="378922at2759"/>
<dbReference type="InterPro" id="IPR027973">
    <property type="entry name" value="FSAF1-like"/>
</dbReference>
<evidence type="ECO:0000313" key="1">
    <source>
        <dbReference type="EMBL" id="CRH01589.1"/>
    </source>
</evidence>
<sequence length="274" mass="32999">MKKVQKKASNKELNLQKYMDKIWGFSDDEKILLNKKSKKKDKISKNIYTDNKELNIHNKKETSDLKYRKENDNLIDKVLSKKDKSQHYSTYKKIKKENKKENKSRDHLNVTNNINEIVNVSKLSNMQKKGNTEIYSSDQKLNKENKGIKFEKKSQNISTEQKKKEIYKEKMELKKNFMETVHEIRKLSLPYLNKFQRKNVENHQIKTLGGKFDKSRKIHYPELMCRKKSIKKYILKRKEKEKILGVKIQSGNFIDMQDVFRKRKKEKKFKKKLF</sequence>
<dbReference type="GeneID" id="39737720"/>
<proteinExistence type="predicted"/>
<dbReference type="Proteomes" id="UP000220158">
    <property type="component" value="Chromosome 12"/>
</dbReference>
<accession>A0A1J1H9H0</accession>
<dbReference type="AlphaFoldDB" id="A0A1J1H9H0"/>
<dbReference type="KEGG" id="prel:PRELSG_1247600"/>